<feature type="region of interest" description="Disordered" evidence="1">
    <location>
        <begin position="274"/>
        <end position="293"/>
    </location>
</feature>
<keyword evidence="5" id="KW-1185">Reference proteome</keyword>
<proteinExistence type="predicted"/>
<protein>
    <submittedName>
        <fullName evidence="4">LPXTG-motif cell wall anchor domain protein</fullName>
    </submittedName>
</protein>
<keyword evidence="2" id="KW-0472">Membrane</keyword>
<evidence type="ECO:0000313" key="5">
    <source>
        <dbReference type="Proteomes" id="UP000000628"/>
    </source>
</evidence>
<keyword evidence="3" id="KW-0732">Signal</keyword>
<dbReference type="HOGENOM" id="CLU_846696_0_0_11"/>
<feature type="region of interest" description="Disordered" evidence="1">
    <location>
        <begin position="162"/>
        <end position="269"/>
    </location>
</feature>
<name>C7R136_JONDD</name>
<dbReference type="KEGG" id="jde:Jden_2123"/>
<feature type="transmembrane region" description="Helical" evidence="2">
    <location>
        <begin position="300"/>
        <end position="322"/>
    </location>
</feature>
<dbReference type="STRING" id="471856.Jden_2123"/>
<organism evidence="4 5">
    <name type="scientific">Jonesia denitrificans (strain ATCC 14870 / DSM 20603 / BCRC 15368 / CIP 55.134 / JCM 11481 / NBRC 15587 / NCTC 10816 / Prevot 55134)</name>
    <name type="common">Listeria denitrificans</name>
    <dbReference type="NCBI Taxonomy" id="471856"/>
    <lineage>
        <taxon>Bacteria</taxon>
        <taxon>Bacillati</taxon>
        <taxon>Actinomycetota</taxon>
        <taxon>Actinomycetes</taxon>
        <taxon>Micrococcales</taxon>
        <taxon>Jonesiaceae</taxon>
        <taxon>Jonesia</taxon>
    </lineage>
</organism>
<dbReference type="RefSeq" id="WP_015772388.1">
    <property type="nucleotide sequence ID" value="NC_013174.1"/>
</dbReference>
<dbReference type="Proteomes" id="UP000000628">
    <property type="component" value="Chromosome"/>
</dbReference>
<evidence type="ECO:0000256" key="2">
    <source>
        <dbReference type="SAM" id="Phobius"/>
    </source>
</evidence>
<accession>C7R136</accession>
<dbReference type="EMBL" id="CP001706">
    <property type="protein sequence ID" value="ACV09760.1"/>
    <property type="molecule type" value="Genomic_DNA"/>
</dbReference>
<dbReference type="AlphaFoldDB" id="C7R136"/>
<feature type="signal peptide" evidence="3">
    <location>
        <begin position="1"/>
        <end position="31"/>
    </location>
</feature>
<sequence length="328" mass="33559">MAITMSRVQRMVGVGALAAALMGATALPVFASSGDTPDTGSVLYTLDGYTVTTTGIHLTDGQTFGDHWHVNVRYTSSTQRTATPSSTGFHIEGKCSNPDRHPECSDGSPMTRAQAADLIGEKFVSWEDLGLDLDGRTCVSWVQVNSYNDHFGEGKTAGKKVCGPFTTTDTPQLTTPTAPPVASDEDPTPDPTDPTADPTDPDDTPVSEPSTDPTDPAPGETTDPSNDPGTPADPTGASPDSSEPGLTPDEGVAGTVQDNPASVVTDGDGVTVAATDDADDESVAGAVAGPQDPTLAETGASATLIAVIVLSLSLLGAGFAIFRIARRA</sequence>
<keyword evidence="2" id="KW-1133">Transmembrane helix</keyword>
<feature type="chain" id="PRO_5002981914" evidence="3">
    <location>
        <begin position="32"/>
        <end position="328"/>
    </location>
</feature>
<evidence type="ECO:0000256" key="1">
    <source>
        <dbReference type="SAM" id="MobiDB-lite"/>
    </source>
</evidence>
<evidence type="ECO:0000256" key="3">
    <source>
        <dbReference type="SAM" id="SignalP"/>
    </source>
</evidence>
<feature type="compositionally biased region" description="Low complexity" evidence="1">
    <location>
        <begin position="164"/>
        <end position="182"/>
    </location>
</feature>
<reference evidence="4 5" key="1">
    <citation type="journal article" date="2009" name="Stand. Genomic Sci.">
        <title>Complete genome sequence of Jonesia denitrificans type strain (Prevot 55134).</title>
        <authorList>
            <person name="Pukall R."/>
            <person name="Gehrich-Schroter G."/>
            <person name="Lapidus A."/>
            <person name="Nolan M."/>
            <person name="Glavina Del Rio T."/>
            <person name="Lucas S."/>
            <person name="Chen F."/>
            <person name="Tice H."/>
            <person name="Pitluck S."/>
            <person name="Cheng J.F."/>
            <person name="Copeland A."/>
            <person name="Saunders E."/>
            <person name="Brettin T."/>
            <person name="Detter J.C."/>
            <person name="Bruce D."/>
            <person name="Goodwin L."/>
            <person name="Pati A."/>
            <person name="Ivanova N."/>
            <person name="Mavromatis K."/>
            <person name="Ovchinnikova G."/>
            <person name="Chen A."/>
            <person name="Palaniappan K."/>
            <person name="Land M."/>
            <person name="Hauser L."/>
            <person name="Chang Y.J."/>
            <person name="Jeffries C.D."/>
            <person name="Chain P."/>
            <person name="Goker M."/>
            <person name="Bristow J."/>
            <person name="Eisen J.A."/>
            <person name="Markowitz V."/>
            <person name="Hugenholtz P."/>
            <person name="Kyrpides N.C."/>
            <person name="Klenk H.P."/>
            <person name="Han C."/>
        </authorList>
    </citation>
    <scope>NUCLEOTIDE SEQUENCE [LARGE SCALE GENOMIC DNA]</scope>
    <source>
        <strain evidence="5">ATCC 14870 / DSM 20603 / BCRC 15368 / CIP 55.134 / JCM 11481 / NBRC 15587 / NCTC 10816 / Prevot 55134</strain>
    </source>
</reference>
<evidence type="ECO:0000313" key="4">
    <source>
        <dbReference type="EMBL" id="ACV09760.1"/>
    </source>
</evidence>
<keyword evidence="2" id="KW-0812">Transmembrane</keyword>
<gene>
    <name evidence="4" type="ordered locus">Jden_2123</name>
</gene>
<dbReference type="OrthoDB" id="3783029at2"/>